<dbReference type="Gramene" id="ONIVA06G10990.1">
    <property type="protein sequence ID" value="ONIVA06G10990.1"/>
    <property type="gene ID" value="ONIVA06G10990"/>
</dbReference>
<dbReference type="EnsemblPlants" id="ONIVA06G10990.1">
    <property type="protein sequence ID" value="ONIVA06G10990.1"/>
    <property type="gene ID" value="ONIVA06G10990"/>
</dbReference>
<sequence>MNNLLIGFADGGVRVVVVRTVVSRRIGINVVFPYTSFCTPARIDQKQGTMREEALTTPSTPTTLLCFACSSSLARFSFFLATSSSSAANISSSRCACSMAVPSPGIFSCSVASSAATISRTSCLDRAARLRRALRAVSSSAYSTKA</sequence>
<protein>
    <submittedName>
        <fullName evidence="1">Uncharacterized protein</fullName>
    </submittedName>
</protein>
<dbReference type="HOGENOM" id="CLU_1780432_0_0_1"/>
<organism evidence="1">
    <name type="scientific">Oryza nivara</name>
    <name type="common">Indian wild rice</name>
    <name type="synonym">Oryza sativa f. spontanea</name>
    <dbReference type="NCBI Taxonomy" id="4536"/>
    <lineage>
        <taxon>Eukaryota</taxon>
        <taxon>Viridiplantae</taxon>
        <taxon>Streptophyta</taxon>
        <taxon>Embryophyta</taxon>
        <taxon>Tracheophyta</taxon>
        <taxon>Spermatophyta</taxon>
        <taxon>Magnoliopsida</taxon>
        <taxon>Liliopsida</taxon>
        <taxon>Poales</taxon>
        <taxon>Poaceae</taxon>
        <taxon>BOP clade</taxon>
        <taxon>Oryzoideae</taxon>
        <taxon>Oryzeae</taxon>
        <taxon>Oryzinae</taxon>
        <taxon>Oryza</taxon>
    </lineage>
</organism>
<accession>A0A0E0HNI0</accession>
<dbReference type="Proteomes" id="UP000006591">
    <property type="component" value="Chromosome 6"/>
</dbReference>
<dbReference type="AlphaFoldDB" id="A0A0E0HNI0"/>
<reference evidence="1" key="2">
    <citation type="submission" date="2018-04" db="EMBL/GenBank/DDBJ databases">
        <title>OnivRS2 (Oryza nivara Reference Sequence Version 2).</title>
        <authorList>
            <person name="Zhang J."/>
            <person name="Kudrna D."/>
            <person name="Lee S."/>
            <person name="Talag J."/>
            <person name="Rajasekar S."/>
            <person name="Welchert J."/>
            <person name="Hsing Y.-I."/>
            <person name="Wing R.A."/>
        </authorList>
    </citation>
    <scope>NUCLEOTIDE SEQUENCE [LARGE SCALE GENOMIC DNA]</scope>
    <source>
        <strain evidence="1">SL10</strain>
    </source>
</reference>
<name>A0A0E0HNI0_ORYNI</name>
<evidence type="ECO:0000313" key="1">
    <source>
        <dbReference type="EnsemblPlants" id="ONIVA06G10990.1"/>
    </source>
</evidence>
<proteinExistence type="predicted"/>
<keyword evidence="2" id="KW-1185">Reference proteome</keyword>
<evidence type="ECO:0000313" key="2">
    <source>
        <dbReference type="Proteomes" id="UP000006591"/>
    </source>
</evidence>
<reference evidence="1" key="1">
    <citation type="submission" date="2015-04" db="UniProtKB">
        <authorList>
            <consortium name="EnsemblPlants"/>
        </authorList>
    </citation>
    <scope>IDENTIFICATION</scope>
    <source>
        <strain evidence="1">SL10</strain>
    </source>
</reference>